<reference evidence="4 5" key="1">
    <citation type="submission" date="2019-08" db="EMBL/GenBank/DDBJ databases">
        <authorList>
            <person name="Grouzdev D."/>
            <person name="Tikhonova E."/>
            <person name="Kravchenko I."/>
        </authorList>
    </citation>
    <scope>NUCLEOTIDE SEQUENCE [LARGE SCALE GENOMIC DNA]</scope>
    <source>
        <strain evidence="4 5">59b</strain>
    </source>
</reference>
<dbReference type="PANTHER" id="PTHR31690:SF4">
    <property type="entry name" value="FUCOSE MUTAROTASE"/>
    <property type="match status" value="1"/>
</dbReference>
<dbReference type="RefSeq" id="WP_149235713.1">
    <property type="nucleotide sequence ID" value="NZ_JALJXJ010000033.1"/>
</dbReference>
<accession>A0A5A9FU61</accession>
<dbReference type="GO" id="GO:0036373">
    <property type="term" value="F:L-fucose mutarotase activity"/>
    <property type="evidence" value="ECO:0007669"/>
    <property type="project" value="UniProtKB-EC"/>
</dbReference>
<gene>
    <name evidence="4" type="ORF">FZ942_35395</name>
</gene>
<evidence type="ECO:0000256" key="2">
    <source>
        <dbReference type="ARBA" id="ARBA00023235"/>
    </source>
</evidence>
<dbReference type="Pfam" id="PF05025">
    <property type="entry name" value="RbsD_FucU"/>
    <property type="match status" value="1"/>
</dbReference>
<proteinExistence type="predicted"/>
<sequence length="145" mass="15696">MLIGIDPVLGPDLLAMLRAMGHGDEIAIVDANYPAVADARRLVRMDGIDAPRIVRAILSVMPLDDFVEDSAFRPAAQNDVDRIEPVMVDLQDAVTAHAPQVRLKPLVGKPFYDRVRSAFGVVASGEARLYGNIILRKGVIRPTGA</sequence>
<dbReference type="PANTHER" id="PTHR31690">
    <property type="entry name" value="FUCOSE MUTAROTASE"/>
    <property type="match status" value="1"/>
</dbReference>
<dbReference type="EMBL" id="VTTN01000039">
    <property type="protein sequence ID" value="KAA0585521.1"/>
    <property type="molecule type" value="Genomic_DNA"/>
</dbReference>
<dbReference type="GO" id="GO:0006004">
    <property type="term" value="P:fucose metabolic process"/>
    <property type="evidence" value="ECO:0007669"/>
    <property type="project" value="TreeGrafter"/>
</dbReference>
<evidence type="ECO:0000256" key="1">
    <source>
        <dbReference type="ARBA" id="ARBA00000223"/>
    </source>
</evidence>
<comment type="catalytic activity">
    <reaction evidence="3">
        <text>alpha-L-fucose = beta-L-fucose</text>
        <dbReference type="Rhea" id="RHEA:25580"/>
        <dbReference type="ChEBI" id="CHEBI:42548"/>
        <dbReference type="ChEBI" id="CHEBI:42589"/>
        <dbReference type="EC" id="5.1.3.29"/>
    </reaction>
</comment>
<name>A0A5A9FU61_AZOLI</name>
<dbReference type="AlphaFoldDB" id="A0A5A9FU61"/>
<dbReference type="InterPro" id="IPR023750">
    <property type="entry name" value="RbsD-like_sf"/>
</dbReference>
<dbReference type="OrthoDB" id="7947972at2"/>
<evidence type="ECO:0000256" key="3">
    <source>
        <dbReference type="ARBA" id="ARBA00036324"/>
    </source>
</evidence>
<protein>
    <submittedName>
        <fullName evidence="4">Transporter</fullName>
    </submittedName>
</protein>
<organism evidence="4 5">
    <name type="scientific">Azospirillum lipoferum</name>
    <dbReference type="NCBI Taxonomy" id="193"/>
    <lineage>
        <taxon>Bacteria</taxon>
        <taxon>Pseudomonadati</taxon>
        <taxon>Pseudomonadota</taxon>
        <taxon>Alphaproteobacteria</taxon>
        <taxon>Rhodospirillales</taxon>
        <taxon>Azospirillaceae</taxon>
        <taxon>Azospirillum</taxon>
    </lineage>
</organism>
<dbReference type="SUPFAM" id="SSF102546">
    <property type="entry name" value="RbsD-like"/>
    <property type="match status" value="1"/>
</dbReference>
<comment type="catalytic activity">
    <reaction evidence="1">
        <text>beta-D-ribopyranose = beta-D-ribofuranose</text>
        <dbReference type="Rhea" id="RHEA:25432"/>
        <dbReference type="ChEBI" id="CHEBI:27476"/>
        <dbReference type="ChEBI" id="CHEBI:47002"/>
        <dbReference type="EC" id="5.4.99.62"/>
    </reaction>
</comment>
<evidence type="ECO:0000313" key="5">
    <source>
        <dbReference type="Proteomes" id="UP000324927"/>
    </source>
</evidence>
<comment type="caution">
    <text evidence="4">The sequence shown here is derived from an EMBL/GenBank/DDBJ whole genome shotgun (WGS) entry which is preliminary data.</text>
</comment>
<evidence type="ECO:0000313" key="4">
    <source>
        <dbReference type="EMBL" id="KAA0585521.1"/>
    </source>
</evidence>
<dbReference type="InterPro" id="IPR050443">
    <property type="entry name" value="RbsD/FucU_mutarotase"/>
</dbReference>
<keyword evidence="2" id="KW-0413">Isomerase</keyword>
<dbReference type="Proteomes" id="UP000324927">
    <property type="component" value="Unassembled WGS sequence"/>
</dbReference>
<dbReference type="Gene3D" id="3.40.1650.10">
    <property type="entry name" value="RbsD-like domain"/>
    <property type="match status" value="1"/>
</dbReference>
<keyword evidence="5" id="KW-1185">Reference proteome</keyword>
<dbReference type="GO" id="GO:0062193">
    <property type="term" value="F:D-ribose pyranase activity"/>
    <property type="evidence" value="ECO:0007669"/>
    <property type="project" value="UniProtKB-EC"/>
</dbReference>
<dbReference type="InterPro" id="IPR007721">
    <property type="entry name" value="RbsD_FucU"/>
</dbReference>
<dbReference type="GO" id="GO:0042806">
    <property type="term" value="F:fucose binding"/>
    <property type="evidence" value="ECO:0007669"/>
    <property type="project" value="TreeGrafter"/>
</dbReference>